<accession>A0A6G1KQY2</accession>
<dbReference type="InterPro" id="IPR007225">
    <property type="entry name" value="EXOC6/Sec15"/>
</dbReference>
<dbReference type="GO" id="GO:0090522">
    <property type="term" value="P:vesicle tethering involved in exocytosis"/>
    <property type="evidence" value="ECO:0007669"/>
    <property type="project" value="UniProtKB-UniRule"/>
</dbReference>
<dbReference type="InterPro" id="IPR042045">
    <property type="entry name" value="EXOC6/Sec15_C_dom1"/>
</dbReference>
<dbReference type="Gene3D" id="1.10.357.30">
    <property type="entry name" value="Exocyst complex subunit Sec15 C-terminal domain, N-terminal subdomain"/>
    <property type="match status" value="1"/>
</dbReference>
<evidence type="ECO:0000259" key="6">
    <source>
        <dbReference type="Pfam" id="PF04091"/>
    </source>
</evidence>
<dbReference type="FunFam" id="1.10.357.30:FF:000004">
    <property type="entry name" value="Exocyst complex component SEC15"/>
    <property type="match status" value="1"/>
</dbReference>
<reference evidence="8" key="1">
    <citation type="journal article" date="2020" name="Stud. Mycol.">
        <title>101 Dothideomycetes genomes: a test case for predicting lifestyles and emergence of pathogens.</title>
        <authorList>
            <person name="Haridas S."/>
            <person name="Albert R."/>
            <person name="Binder M."/>
            <person name="Bloem J."/>
            <person name="Labutti K."/>
            <person name="Salamov A."/>
            <person name="Andreopoulos B."/>
            <person name="Baker S."/>
            <person name="Barry K."/>
            <person name="Bills G."/>
            <person name="Bluhm B."/>
            <person name="Cannon C."/>
            <person name="Castanera R."/>
            <person name="Culley D."/>
            <person name="Daum C."/>
            <person name="Ezra D."/>
            <person name="Gonzalez J."/>
            <person name="Henrissat B."/>
            <person name="Kuo A."/>
            <person name="Liang C."/>
            <person name="Lipzen A."/>
            <person name="Lutzoni F."/>
            <person name="Magnuson J."/>
            <person name="Mondo S."/>
            <person name="Nolan M."/>
            <person name="Ohm R."/>
            <person name="Pangilinan J."/>
            <person name="Park H.-J."/>
            <person name="Ramirez L."/>
            <person name="Alfaro M."/>
            <person name="Sun H."/>
            <person name="Tritt A."/>
            <person name="Yoshinaga Y."/>
            <person name="Zwiers L.-H."/>
            <person name="Turgeon B."/>
            <person name="Goodwin S."/>
            <person name="Spatafora J."/>
            <person name="Crous P."/>
            <person name="Grigoriev I."/>
        </authorList>
    </citation>
    <scope>NUCLEOTIDE SEQUENCE</scope>
    <source>
        <strain evidence="8">CBS 279.74</strain>
    </source>
</reference>
<dbReference type="InterPro" id="IPR048359">
    <property type="entry name" value="EXOC6_Sec15_N"/>
</dbReference>
<dbReference type="Gene3D" id="1.20.58.670">
    <property type="entry name" value="Dsl1p vesicle tethering complex, Tip20p subunit, domain D"/>
    <property type="match status" value="1"/>
</dbReference>
<gene>
    <name evidence="8" type="ORF">K504DRAFT_421856</name>
</gene>
<evidence type="ECO:0000256" key="4">
    <source>
        <dbReference type="ARBA" id="ARBA00023054"/>
    </source>
</evidence>
<feature type="domain" description="Exocyst complex subunit EXOC6/Sec15 C-terminal" evidence="6">
    <location>
        <begin position="400"/>
        <end position="741"/>
    </location>
</feature>
<organism evidence="8 9">
    <name type="scientific">Pleomassaria siparia CBS 279.74</name>
    <dbReference type="NCBI Taxonomy" id="1314801"/>
    <lineage>
        <taxon>Eukaryota</taxon>
        <taxon>Fungi</taxon>
        <taxon>Dikarya</taxon>
        <taxon>Ascomycota</taxon>
        <taxon>Pezizomycotina</taxon>
        <taxon>Dothideomycetes</taxon>
        <taxon>Pleosporomycetidae</taxon>
        <taxon>Pleosporales</taxon>
        <taxon>Pleomassariaceae</taxon>
        <taxon>Pleomassaria</taxon>
    </lineage>
</organism>
<dbReference type="OrthoDB" id="10267033at2759"/>
<dbReference type="PIRSF" id="PIRSF025007">
    <property type="entry name" value="Sec15"/>
    <property type="match status" value="1"/>
</dbReference>
<keyword evidence="3 5" id="KW-0268">Exocytosis</keyword>
<feature type="domain" description="Exocyst complex component EXOC6/Sec15 N-terminal" evidence="7">
    <location>
        <begin position="48"/>
        <end position="216"/>
    </location>
</feature>
<dbReference type="Pfam" id="PF20651">
    <property type="entry name" value="EXOC6_Sec15_N"/>
    <property type="match status" value="1"/>
</dbReference>
<comment type="similarity">
    <text evidence="1 5">Belongs to the SEC15 family.</text>
</comment>
<evidence type="ECO:0000256" key="5">
    <source>
        <dbReference type="PIRNR" id="PIRNR025007"/>
    </source>
</evidence>
<comment type="function">
    <text evidence="5">Component of the exocyst complex involved in the docking of exocytic vesicles with fusion sites on the plasma membrane.</text>
</comment>
<evidence type="ECO:0000256" key="2">
    <source>
        <dbReference type="ARBA" id="ARBA00022448"/>
    </source>
</evidence>
<dbReference type="GO" id="GO:0000145">
    <property type="term" value="C:exocyst"/>
    <property type="evidence" value="ECO:0007669"/>
    <property type="project" value="UniProtKB-UniRule"/>
</dbReference>
<dbReference type="PANTHER" id="PTHR12702:SF0">
    <property type="entry name" value="EXOCYST COMPLEX COMPONENT 6"/>
    <property type="match status" value="1"/>
</dbReference>
<dbReference type="PANTHER" id="PTHR12702">
    <property type="entry name" value="SEC15"/>
    <property type="match status" value="1"/>
</dbReference>
<sequence length="776" mass="88039">MPSAVEYGDDLFLAIKHISQSTSDSDYIEQLVSVMKDGRNSNQLKSSFDQFAKDRENEIERICNANHQEFVSSVNSLLKVREGTVQMTTQILELNESIQESIETLAAQKKSLVDSRGVRQNIDEANQALNACLDVLRLANQVVDLLKEKNHYAALRALDELQTIHLKEVSRYKIAEMIEKSVPTTQKLIGEAVMADLNTWLYRIRESSQYLGEVAFYYTDVRRTRHQERAQADGRFGKFRLNSAMELVADETDEFDILNNEEAEINIEFSPLFEAMHIHQTLGKRDFFRTEYASTRRSQKDLIIPMTLDLLDPDCGDISSLLESIAGFAIIEKATIGKTNNFRQQTDVDELWDSMCQSATTLIANSLPKVDSDELLLKIKGRIALFMLTMEKWGYSVSSMTTLLLTLFEKYSELLKQRFSDDFLEIVTTDDYMPMPINSIEEFDKVVTVSWYTPDQERDELTFPCVLPFSQMYPLCCIDIRNFLNQIYLFSDDYFQKSTVIDETLRTSLDELLCTQVCHSLVERLSSQYPGQIVQILTNLEHFEIACSELESLLFEARSSPTATGPIVLRASEQFKLAKKKASDRIFELVNSKIDDLIETADYDWMATKLVSEHSEYMVELTRYLSNIMNSVLLALPTEIKEFIYFDALSHAATAILELTLNDSVKRITPCAVAALAKDTQFLCSFVESLGNPILMGNLDELTQTVALMQTKDSDEFFDVAQRNKKYGNVDNMKGAVLIEKVAEGAAVAAQSPSTQGSMGQKASERFATLGSRFKF</sequence>
<dbReference type="InterPro" id="IPR042044">
    <property type="entry name" value="EXOC6PINT-1/Sec15/Tip20_C_dom2"/>
</dbReference>
<dbReference type="Proteomes" id="UP000799428">
    <property type="component" value="Unassembled WGS sequence"/>
</dbReference>
<keyword evidence="4" id="KW-0175">Coiled coil</keyword>
<evidence type="ECO:0000313" key="8">
    <source>
        <dbReference type="EMBL" id="KAF2715264.1"/>
    </source>
</evidence>
<dbReference type="GO" id="GO:0016020">
    <property type="term" value="C:membrane"/>
    <property type="evidence" value="ECO:0007669"/>
    <property type="project" value="TreeGrafter"/>
</dbReference>
<name>A0A6G1KQY2_9PLEO</name>
<dbReference type="GO" id="GO:0006893">
    <property type="term" value="P:Golgi to plasma membrane transport"/>
    <property type="evidence" value="ECO:0007669"/>
    <property type="project" value="TreeGrafter"/>
</dbReference>
<evidence type="ECO:0000313" key="9">
    <source>
        <dbReference type="Proteomes" id="UP000799428"/>
    </source>
</evidence>
<keyword evidence="2 5" id="KW-0813">Transport</keyword>
<dbReference type="Pfam" id="PF04091">
    <property type="entry name" value="Sec15_C"/>
    <property type="match status" value="1"/>
</dbReference>
<evidence type="ECO:0000259" key="7">
    <source>
        <dbReference type="Pfam" id="PF20651"/>
    </source>
</evidence>
<protein>
    <recommendedName>
        <fullName evidence="5">Exocyst complex component SEC15</fullName>
    </recommendedName>
</protein>
<keyword evidence="9" id="KW-1185">Reference proteome</keyword>
<dbReference type="EMBL" id="MU005764">
    <property type="protein sequence ID" value="KAF2715264.1"/>
    <property type="molecule type" value="Genomic_DNA"/>
</dbReference>
<dbReference type="AlphaFoldDB" id="A0A6G1KQY2"/>
<evidence type="ECO:0000256" key="1">
    <source>
        <dbReference type="ARBA" id="ARBA00007944"/>
    </source>
</evidence>
<dbReference type="InterPro" id="IPR046361">
    <property type="entry name" value="EXOC6/Sec15_C"/>
</dbReference>
<dbReference type="GO" id="GO:0006886">
    <property type="term" value="P:intracellular protein transport"/>
    <property type="evidence" value="ECO:0007669"/>
    <property type="project" value="InterPro"/>
</dbReference>
<proteinExistence type="inferred from homology"/>
<evidence type="ECO:0000256" key="3">
    <source>
        <dbReference type="ARBA" id="ARBA00022483"/>
    </source>
</evidence>